<accession>A0AAF0UQY5</accession>
<evidence type="ECO:0000256" key="1">
    <source>
        <dbReference type="SAM" id="MobiDB-lite"/>
    </source>
</evidence>
<proteinExistence type="predicted"/>
<keyword evidence="3" id="KW-1185">Reference proteome</keyword>
<dbReference type="AlphaFoldDB" id="A0AAF0UQY5"/>
<feature type="compositionally biased region" description="Polar residues" evidence="1">
    <location>
        <begin position="11"/>
        <end position="28"/>
    </location>
</feature>
<feature type="region of interest" description="Disordered" evidence="1">
    <location>
        <begin position="1"/>
        <end position="57"/>
    </location>
</feature>
<organism evidence="2 3">
    <name type="scientific">Solanum verrucosum</name>
    <dbReference type="NCBI Taxonomy" id="315347"/>
    <lineage>
        <taxon>Eukaryota</taxon>
        <taxon>Viridiplantae</taxon>
        <taxon>Streptophyta</taxon>
        <taxon>Embryophyta</taxon>
        <taxon>Tracheophyta</taxon>
        <taxon>Spermatophyta</taxon>
        <taxon>Magnoliopsida</taxon>
        <taxon>eudicotyledons</taxon>
        <taxon>Gunneridae</taxon>
        <taxon>Pentapetalae</taxon>
        <taxon>asterids</taxon>
        <taxon>lamiids</taxon>
        <taxon>Solanales</taxon>
        <taxon>Solanaceae</taxon>
        <taxon>Solanoideae</taxon>
        <taxon>Solaneae</taxon>
        <taxon>Solanum</taxon>
    </lineage>
</organism>
<evidence type="ECO:0000313" key="2">
    <source>
        <dbReference type="EMBL" id="WMV50400.1"/>
    </source>
</evidence>
<feature type="non-terminal residue" evidence="2">
    <location>
        <position position="1"/>
    </location>
</feature>
<dbReference type="Proteomes" id="UP001234989">
    <property type="component" value="Chromosome 10"/>
</dbReference>
<dbReference type="EMBL" id="CP133621">
    <property type="protein sequence ID" value="WMV50400.1"/>
    <property type="molecule type" value="Genomic_DNA"/>
</dbReference>
<evidence type="ECO:0000313" key="3">
    <source>
        <dbReference type="Proteomes" id="UP001234989"/>
    </source>
</evidence>
<gene>
    <name evidence="2" type="ORF">MTR67_043785</name>
</gene>
<reference evidence="2" key="1">
    <citation type="submission" date="2023-08" db="EMBL/GenBank/DDBJ databases">
        <title>A de novo genome assembly of Solanum verrucosum Schlechtendal, a Mexican diploid species geographically isolated from the other diploid A-genome species in potato relatives.</title>
        <authorList>
            <person name="Hosaka K."/>
        </authorList>
    </citation>
    <scope>NUCLEOTIDE SEQUENCE</scope>
    <source>
        <tissue evidence="2">Young leaves</tissue>
    </source>
</reference>
<protein>
    <submittedName>
        <fullName evidence="2">Uncharacterized protein</fullName>
    </submittedName>
</protein>
<sequence>VRPWPVLVVNPSPTQLRKSAKSRPTNRPTVHGLTVDEGQQPVRGKLLIGSTSNGHNS</sequence>
<name>A0AAF0UQY5_SOLVR</name>